<dbReference type="Gene3D" id="1.10.10.1890">
    <property type="entry name" value="Ska1 microtubule binding domain-like"/>
    <property type="match status" value="1"/>
</dbReference>
<evidence type="ECO:0000256" key="5">
    <source>
        <dbReference type="SAM" id="Coils"/>
    </source>
</evidence>
<dbReference type="EMBL" id="JBBPFD010000017">
    <property type="protein sequence ID" value="KAK7891985.1"/>
    <property type="molecule type" value="Genomic_DNA"/>
</dbReference>
<keyword evidence="7" id="KW-1185">Reference proteome</keyword>
<dbReference type="Gene3D" id="6.10.250.1370">
    <property type="match status" value="1"/>
</dbReference>
<dbReference type="InterPro" id="IPR009829">
    <property type="entry name" value="SKA1"/>
</dbReference>
<dbReference type="GO" id="GO:0007059">
    <property type="term" value="P:chromosome segregation"/>
    <property type="evidence" value="ECO:0007669"/>
    <property type="project" value="InterPro"/>
</dbReference>
<evidence type="ECO:0000256" key="4">
    <source>
        <dbReference type="ARBA" id="ARBA00047202"/>
    </source>
</evidence>
<dbReference type="PANTHER" id="PTHR28573">
    <property type="entry name" value="SPINDLE AND KINETOCHORE-ASSOCIATED PROTEIN 1"/>
    <property type="match status" value="1"/>
</dbReference>
<dbReference type="GO" id="GO:0000278">
    <property type="term" value="P:mitotic cell cycle"/>
    <property type="evidence" value="ECO:0007669"/>
    <property type="project" value="TreeGrafter"/>
</dbReference>
<name>A0AAW0NFL8_9GOBI</name>
<dbReference type="Proteomes" id="UP001460270">
    <property type="component" value="Unassembled WGS sequence"/>
</dbReference>
<evidence type="ECO:0000313" key="7">
    <source>
        <dbReference type="Proteomes" id="UP001460270"/>
    </source>
</evidence>
<dbReference type="GO" id="GO:0051301">
    <property type="term" value="P:cell division"/>
    <property type="evidence" value="ECO:0007669"/>
    <property type="project" value="InterPro"/>
</dbReference>
<evidence type="ECO:0000313" key="6">
    <source>
        <dbReference type="EMBL" id="KAK7891985.1"/>
    </source>
</evidence>
<gene>
    <name evidence="6" type="ORF">WMY93_023948</name>
</gene>
<protein>
    <recommendedName>
        <fullName evidence="3">SKA complex subunit 1</fullName>
    </recommendedName>
    <alternativeName>
        <fullName evidence="4">Spindle and kinetochore-associated protein 1</fullName>
    </alternativeName>
</protein>
<dbReference type="PANTHER" id="PTHR28573:SF1">
    <property type="entry name" value="SPINDLE AND KINETOCHORE-ASSOCIATED PROTEIN 1"/>
    <property type="match status" value="1"/>
</dbReference>
<reference evidence="7" key="1">
    <citation type="submission" date="2024-04" db="EMBL/GenBank/DDBJ databases">
        <title>Salinicola lusitanus LLJ914,a marine bacterium isolated from the Okinawa Trough.</title>
        <authorList>
            <person name="Li J."/>
        </authorList>
    </citation>
    <scope>NUCLEOTIDE SEQUENCE [LARGE SCALE GENOMIC DNA]</scope>
</reference>
<comment type="similarity">
    <text evidence="1">Belongs to the SKA1 family.</text>
</comment>
<dbReference type="GO" id="GO:0031110">
    <property type="term" value="P:regulation of microtubule polymerization or depolymerization"/>
    <property type="evidence" value="ECO:0007669"/>
    <property type="project" value="TreeGrafter"/>
</dbReference>
<dbReference type="InterPro" id="IPR042031">
    <property type="entry name" value="SKA1_MBD_sf"/>
</dbReference>
<evidence type="ECO:0000256" key="2">
    <source>
        <dbReference type="ARBA" id="ARBA00023054"/>
    </source>
</evidence>
<accession>A0AAW0NFL8</accession>
<dbReference type="AlphaFoldDB" id="A0AAW0NFL8"/>
<keyword evidence="2 5" id="KW-0175">Coiled coil</keyword>
<dbReference type="GO" id="GO:0005876">
    <property type="term" value="C:spindle microtubule"/>
    <property type="evidence" value="ECO:0007669"/>
    <property type="project" value="TreeGrafter"/>
</dbReference>
<evidence type="ECO:0000256" key="1">
    <source>
        <dbReference type="ARBA" id="ARBA00006836"/>
    </source>
</evidence>
<dbReference type="GO" id="GO:0072686">
    <property type="term" value="C:mitotic spindle"/>
    <property type="evidence" value="ECO:0007669"/>
    <property type="project" value="TreeGrafter"/>
</dbReference>
<dbReference type="Pfam" id="PF07160">
    <property type="entry name" value="SKA1"/>
    <property type="match status" value="1"/>
</dbReference>
<comment type="caution">
    <text evidence="6">The sequence shown here is derived from an EMBL/GenBank/DDBJ whole genome shotgun (WGS) entry which is preliminary data.</text>
</comment>
<organism evidence="6 7">
    <name type="scientific">Mugilogobius chulae</name>
    <name type="common">yellowstripe goby</name>
    <dbReference type="NCBI Taxonomy" id="88201"/>
    <lineage>
        <taxon>Eukaryota</taxon>
        <taxon>Metazoa</taxon>
        <taxon>Chordata</taxon>
        <taxon>Craniata</taxon>
        <taxon>Vertebrata</taxon>
        <taxon>Euteleostomi</taxon>
        <taxon>Actinopterygii</taxon>
        <taxon>Neopterygii</taxon>
        <taxon>Teleostei</taxon>
        <taxon>Neoteleostei</taxon>
        <taxon>Acanthomorphata</taxon>
        <taxon>Gobiaria</taxon>
        <taxon>Gobiiformes</taxon>
        <taxon>Gobioidei</taxon>
        <taxon>Gobiidae</taxon>
        <taxon>Gobionellinae</taxon>
        <taxon>Mugilogobius</taxon>
    </lineage>
</organism>
<proteinExistence type="inferred from homology"/>
<dbReference type="GO" id="GO:0000940">
    <property type="term" value="C:outer kinetochore"/>
    <property type="evidence" value="ECO:0007669"/>
    <property type="project" value="TreeGrafter"/>
</dbReference>
<dbReference type="GO" id="GO:0008017">
    <property type="term" value="F:microtubule binding"/>
    <property type="evidence" value="ECO:0007669"/>
    <property type="project" value="InterPro"/>
</dbReference>
<evidence type="ECO:0000256" key="3">
    <source>
        <dbReference type="ARBA" id="ARBA00047182"/>
    </source>
</evidence>
<feature type="coiled-coil region" evidence="5">
    <location>
        <begin position="48"/>
        <end position="85"/>
    </location>
</feature>
<dbReference type="FunFam" id="1.10.10.1890:FF:000002">
    <property type="entry name" value="Spindle and kinetochore-associated protein 1"/>
    <property type="match status" value="1"/>
</dbReference>
<sequence>MTELEDFSKRIHDRLTSVQRMLDLSIIDLPQNKMKKLGQELFAIEGILEESEKYVSRQRDQLQHLKKLEQSSQTYLDDLRHLLDNIPEHFEIEPVKIHANIENAQPRQPEKVKKVCKGYIKEMEIITIPEYESIPQYMKGRVSYDQLNAAVLCINTSVCSKYKILHQPAKTLNNHSRKLYQRFKEQETKDTKGHFFIVEADVREFTETKFDKRFQGILNMLRHCQRLKELRGGGQSSSTRPAIWCFDSTVYTELGLTGSGAEKIQEQTTGQLEVCITKEKQSKV</sequence>